<dbReference type="GO" id="GO:0016853">
    <property type="term" value="F:isomerase activity"/>
    <property type="evidence" value="ECO:0007669"/>
    <property type="project" value="UniProtKB-KW"/>
</dbReference>
<dbReference type="SUPFAM" id="SSF54506">
    <property type="entry name" value="Diaminopimelate epimerase-like"/>
    <property type="match status" value="1"/>
</dbReference>
<dbReference type="InterPro" id="IPR003719">
    <property type="entry name" value="Phenazine_PhzF-like"/>
</dbReference>
<dbReference type="PIRSF" id="PIRSF016184">
    <property type="entry name" value="PhzC_PhzF"/>
    <property type="match status" value="1"/>
</dbReference>
<gene>
    <name evidence="4" type="ORF">HS961_18250</name>
</gene>
<proteinExistence type="inferred from homology"/>
<keyword evidence="5" id="KW-1185">Reference proteome</keyword>
<protein>
    <submittedName>
        <fullName evidence="4">PhzF family phenazine biosynthesis protein</fullName>
    </submittedName>
</protein>
<accession>A0A7G5EKU4</accession>
<evidence type="ECO:0000256" key="1">
    <source>
        <dbReference type="ARBA" id="ARBA00008270"/>
    </source>
</evidence>
<dbReference type="GO" id="GO:0005737">
    <property type="term" value="C:cytoplasm"/>
    <property type="evidence" value="ECO:0007669"/>
    <property type="project" value="TreeGrafter"/>
</dbReference>
<dbReference type="NCBIfam" id="TIGR00654">
    <property type="entry name" value="PhzF_family"/>
    <property type="match status" value="1"/>
</dbReference>
<dbReference type="KEGG" id="cpis:HS961_18250"/>
<evidence type="ECO:0000256" key="2">
    <source>
        <dbReference type="ARBA" id="ARBA00023235"/>
    </source>
</evidence>
<dbReference type="PANTHER" id="PTHR13774:SF39">
    <property type="entry name" value="BIOSYNTHESIS PROTEIN, PUTATIVE-RELATED"/>
    <property type="match status" value="1"/>
</dbReference>
<evidence type="ECO:0000313" key="4">
    <source>
        <dbReference type="EMBL" id="QMV74619.1"/>
    </source>
</evidence>
<dbReference type="Proteomes" id="UP000515240">
    <property type="component" value="Chromosome"/>
</dbReference>
<name>A0A7G5EKU4_9BURK</name>
<comment type="similarity">
    <text evidence="1">Belongs to the PhzF family.</text>
</comment>
<dbReference type="Pfam" id="PF02567">
    <property type="entry name" value="PhzC-PhzF"/>
    <property type="match status" value="1"/>
</dbReference>
<evidence type="ECO:0000313" key="5">
    <source>
        <dbReference type="Proteomes" id="UP000515240"/>
    </source>
</evidence>
<sequence length="306" mass="31947">MTERTSTFPEPPLPALGVLNTVNVFVGGPGGGNPVPFVADASAMTSDEMLAIAKSTGHESAFVLAPVASGASWRMRFFVPKHEMEMCGHATVGTLWALRQWGLWDGATICVETLSGLVDAIWDAGVSRVWISQPAVQRETLTEEQRRGIAEVLGLPPGLVPVMTNASTSRIKTLIEMPDVASLNAISPDFTAMEALCASIGSTGLYPFAMAGHDDEGQPIVAARQFPKSSGYPEDAATGIAAAALWGHLAATGAVSVGTSSSPVMCTIRQGEAMGRPSAIEVRARFSGATSTAGCWLSGLVTWDSL</sequence>
<keyword evidence="2" id="KW-0413">Isomerase</keyword>
<dbReference type="RefSeq" id="WP_182324425.1">
    <property type="nucleotide sequence ID" value="NZ_CP058554.1"/>
</dbReference>
<dbReference type="Gene3D" id="3.10.310.10">
    <property type="entry name" value="Diaminopimelate Epimerase, Chain A, domain 1"/>
    <property type="match status" value="2"/>
</dbReference>
<evidence type="ECO:0000256" key="3">
    <source>
        <dbReference type="PIRSR" id="PIRSR016184-1"/>
    </source>
</evidence>
<feature type="active site" evidence="3">
    <location>
        <position position="59"/>
    </location>
</feature>
<organism evidence="4 5">
    <name type="scientific">Comamonas piscis</name>
    <dbReference type="NCBI Taxonomy" id="1562974"/>
    <lineage>
        <taxon>Bacteria</taxon>
        <taxon>Pseudomonadati</taxon>
        <taxon>Pseudomonadota</taxon>
        <taxon>Betaproteobacteria</taxon>
        <taxon>Burkholderiales</taxon>
        <taxon>Comamonadaceae</taxon>
        <taxon>Comamonas</taxon>
    </lineage>
</organism>
<dbReference type="EMBL" id="CP058554">
    <property type="protein sequence ID" value="QMV74619.1"/>
    <property type="molecule type" value="Genomic_DNA"/>
</dbReference>
<dbReference type="AlphaFoldDB" id="A0A7G5EKU4"/>
<reference evidence="4 5" key="1">
    <citation type="journal article" date="2020" name="G3 (Bethesda)">
        <title>CeMbio - The Caenorhabditis elegans Microbiome Resource.</title>
        <authorList>
            <person name="Dirksen P."/>
            <person name="Assie A."/>
            <person name="Zimmermann J."/>
            <person name="Zhang F."/>
            <person name="Tietje A.M."/>
            <person name="Marsh S.A."/>
            <person name="Felix M.A."/>
            <person name="Shapira M."/>
            <person name="Kaleta C."/>
            <person name="Schulenburg H."/>
            <person name="Samuel B."/>
        </authorList>
    </citation>
    <scope>NUCLEOTIDE SEQUENCE [LARGE SCALE GENOMIC DNA]</scope>
    <source>
        <strain evidence="4 5">BIGb0172</strain>
    </source>
</reference>
<dbReference type="PANTHER" id="PTHR13774">
    <property type="entry name" value="PHENAZINE BIOSYNTHESIS PROTEIN"/>
    <property type="match status" value="1"/>
</dbReference>